<name>A0A0F4JGF3_9ACTN</name>
<dbReference type="AlphaFoldDB" id="A0A0F4JGF3"/>
<sequence>MATLHERKTYRDQVLRVLYEAVEGNRLLGITGAQLRRDLHVPEPDLAAACTYLAGEGLITVDWEPGNTPAMVTLTHEGIRRMEAEEEGTATGPT</sequence>
<gene>
    <name evidence="1" type="ORF">VR44_16870</name>
</gene>
<keyword evidence="2" id="KW-1185">Reference proteome</keyword>
<reference evidence="1 2" key="1">
    <citation type="submission" date="2015-02" db="EMBL/GenBank/DDBJ databases">
        <authorList>
            <person name="Ju K.-S."/>
            <person name="Doroghazi J.R."/>
            <person name="Metcalf W."/>
        </authorList>
    </citation>
    <scope>NUCLEOTIDE SEQUENCE [LARGE SCALE GENOMIC DNA]</scope>
    <source>
        <strain evidence="1 2">NRRL ISP-5550</strain>
    </source>
</reference>
<accession>A0A0F4JGF3</accession>
<dbReference type="eggNOG" id="ENOG5031N2N">
    <property type="taxonomic scope" value="Bacteria"/>
</dbReference>
<dbReference type="RefSeq" id="WP_045948340.1">
    <property type="nucleotide sequence ID" value="NZ_JZWV01000447.1"/>
</dbReference>
<protein>
    <submittedName>
        <fullName evidence="1">Uncharacterized protein</fullName>
    </submittedName>
</protein>
<dbReference type="Proteomes" id="UP000033551">
    <property type="component" value="Unassembled WGS sequence"/>
</dbReference>
<evidence type="ECO:0000313" key="2">
    <source>
        <dbReference type="Proteomes" id="UP000033551"/>
    </source>
</evidence>
<proteinExistence type="predicted"/>
<comment type="caution">
    <text evidence="1">The sequence shown here is derived from an EMBL/GenBank/DDBJ whole genome shotgun (WGS) entry which is preliminary data.</text>
</comment>
<dbReference type="OrthoDB" id="4263495at2"/>
<dbReference type="EMBL" id="JZWV01000447">
    <property type="protein sequence ID" value="KJY32036.1"/>
    <property type="molecule type" value="Genomic_DNA"/>
</dbReference>
<evidence type="ECO:0000313" key="1">
    <source>
        <dbReference type="EMBL" id="KJY32036.1"/>
    </source>
</evidence>
<organism evidence="1 2">
    <name type="scientific">Streptomyces katrae</name>
    <dbReference type="NCBI Taxonomy" id="68223"/>
    <lineage>
        <taxon>Bacteria</taxon>
        <taxon>Bacillati</taxon>
        <taxon>Actinomycetota</taxon>
        <taxon>Actinomycetes</taxon>
        <taxon>Kitasatosporales</taxon>
        <taxon>Streptomycetaceae</taxon>
        <taxon>Streptomyces</taxon>
    </lineage>
</organism>
<dbReference type="STRING" id="68223.GCA_002028425_03411"/>
<dbReference type="PATRIC" id="fig|68223.7.peg.7810"/>